<gene>
    <name evidence="2" type="ORF">Rsub_02801</name>
</gene>
<proteinExistence type="predicted"/>
<feature type="region of interest" description="Disordered" evidence="1">
    <location>
        <begin position="128"/>
        <end position="282"/>
    </location>
</feature>
<dbReference type="Proteomes" id="UP000247498">
    <property type="component" value="Unassembled WGS sequence"/>
</dbReference>
<dbReference type="EMBL" id="BDRX01000014">
    <property type="protein sequence ID" value="GBF90093.1"/>
    <property type="molecule type" value="Genomic_DNA"/>
</dbReference>
<dbReference type="InParanoid" id="A0A2V0NX01"/>
<accession>A0A2V0NX01</accession>
<evidence type="ECO:0000256" key="1">
    <source>
        <dbReference type="SAM" id="MobiDB-lite"/>
    </source>
</evidence>
<feature type="compositionally biased region" description="Low complexity" evidence="1">
    <location>
        <begin position="146"/>
        <end position="158"/>
    </location>
</feature>
<dbReference type="AlphaFoldDB" id="A0A2V0NX01"/>
<name>A0A2V0NX01_9CHLO</name>
<organism evidence="2 3">
    <name type="scientific">Raphidocelis subcapitata</name>
    <dbReference type="NCBI Taxonomy" id="307507"/>
    <lineage>
        <taxon>Eukaryota</taxon>
        <taxon>Viridiplantae</taxon>
        <taxon>Chlorophyta</taxon>
        <taxon>core chlorophytes</taxon>
        <taxon>Chlorophyceae</taxon>
        <taxon>CS clade</taxon>
        <taxon>Sphaeropleales</taxon>
        <taxon>Selenastraceae</taxon>
        <taxon>Raphidocelis</taxon>
    </lineage>
</organism>
<feature type="compositionally biased region" description="Low complexity" evidence="1">
    <location>
        <begin position="243"/>
        <end position="278"/>
    </location>
</feature>
<evidence type="ECO:0000313" key="2">
    <source>
        <dbReference type="EMBL" id="GBF90093.1"/>
    </source>
</evidence>
<feature type="compositionally biased region" description="Low complexity" evidence="1">
    <location>
        <begin position="165"/>
        <end position="234"/>
    </location>
</feature>
<sequence>MQAGLAARYAESIVWRGRGDDREPWEGADEGRSFRQSLVDAVERRVPLAADAIRDWYDSVAAPLQPGEALRCARQAVVSAARALRSHPAPHPECSRGTVCSIPDKGQHSTSAHMYGLTWVPPGAATLDMEPLGFTPPATAPPATAPPDARGAAPAAAVPAPPDSASPGAAAPRGAAPNSGAAAADEAAPPVDAAAGGAEPRGASSGAVPSGGAAAGDALPGDAARSSGAAAGDALPGNAEPRGTGTAAAGDTAPSGAVPGGADDVAAAGDAVPGGAAPSGRRAMPVSAWWRADGSPFLSCRVLGLARTYFNDLIESDPDGASGVPPVFDTCAFNDGHQGRWEGDRSRVAPGPAAQEASVALYAAVLHGTPCAVVINFGRVSCDIMRRLKQAVADGGGGVGFGGIAAILDVTAAAERAWAELPGMERGLGHAVGFTSAYNPPRVWLVLRAGRPPVLVLESEHPSRAAARDYNDTSVPSGVIFTEAVARMLTTNTPDEAKRVLRLLAKEARSRGTALARRALAF</sequence>
<keyword evidence="3" id="KW-1185">Reference proteome</keyword>
<comment type="caution">
    <text evidence="2">The sequence shown here is derived from an EMBL/GenBank/DDBJ whole genome shotgun (WGS) entry which is preliminary data.</text>
</comment>
<reference evidence="2 3" key="1">
    <citation type="journal article" date="2018" name="Sci. Rep.">
        <title>Raphidocelis subcapitata (=Pseudokirchneriella subcapitata) provides an insight into genome evolution and environmental adaptations in the Sphaeropleales.</title>
        <authorList>
            <person name="Suzuki S."/>
            <person name="Yamaguchi H."/>
            <person name="Nakajima N."/>
            <person name="Kawachi M."/>
        </authorList>
    </citation>
    <scope>NUCLEOTIDE SEQUENCE [LARGE SCALE GENOMIC DNA]</scope>
    <source>
        <strain evidence="2 3">NIES-35</strain>
    </source>
</reference>
<evidence type="ECO:0000313" key="3">
    <source>
        <dbReference type="Proteomes" id="UP000247498"/>
    </source>
</evidence>
<protein>
    <submittedName>
        <fullName evidence="2">Uncharacterized protein</fullName>
    </submittedName>
</protein>
<dbReference type="STRING" id="307507.A0A2V0NX01"/>